<proteinExistence type="inferred from homology"/>
<organism evidence="8 9">
    <name type="scientific">Candidatus Woesebacteria bacterium GW2011_GWB1_38_5b</name>
    <dbReference type="NCBI Taxonomy" id="1618569"/>
    <lineage>
        <taxon>Bacteria</taxon>
        <taxon>Candidatus Woeseibacteriota</taxon>
    </lineage>
</organism>
<keyword evidence="3 5" id="KW-0687">Ribonucleoprotein</keyword>
<dbReference type="PROSITE" id="PS50159">
    <property type="entry name" value="RIBOSOMAL_S13_2"/>
    <property type="match status" value="1"/>
</dbReference>
<name>A0A0G0MJ33_9BACT</name>
<evidence type="ECO:0000256" key="3">
    <source>
        <dbReference type="ARBA" id="ARBA00023274"/>
    </source>
</evidence>
<feature type="region of interest" description="Disordered" evidence="7">
    <location>
        <begin position="88"/>
        <end position="135"/>
    </location>
</feature>
<dbReference type="InterPro" id="IPR010979">
    <property type="entry name" value="Ribosomal_uS13-like_H2TH"/>
</dbReference>
<dbReference type="GO" id="GO:0000049">
    <property type="term" value="F:tRNA binding"/>
    <property type="evidence" value="ECO:0007669"/>
    <property type="project" value="UniProtKB-UniRule"/>
</dbReference>
<dbReference type="GO" id="GO:0003735">
    <property type="term" value="F:structural constituent of ribosome"/>
    <property type="evidence" value="ECO:0007669"/>
    <property type="project" value="InterPro"/>
</dbReference>
<dbReference type="GO" id="GO:0015935">
    <property type="term" value="C:small ribosomal subunit"/>
    <property type="evidence" value="ECO:0007669"/>
    <property type="project" value="TreeGrafter"/>
</dbReference>
<dbReference type="GO" id="GO:0005829">
    <property type="term" value="C:cytosol"/>
    <property type="evidence" value="ECO:0007669"/>
    <property type="project" value="TreeGrafter"/>
</dbReference>
<evidence type="ECO:0000313" key="9">
    <source>
        <dbReference type="Proteomes" id="UP000034181"/>
    </source>
</evidence>
<evidence type="ECO:0000256" key="1">
    <source>
        <dbReference type="ARBA" id="ARBA00008080"/>
    </source>
</evidence>
<keyword evidence="5" id="KW-0820">tRNA-binding</keyword>
<dbReference type="PANTHER" id="PTHR10871:SF1">
    <property type="entry name" value="SMALL RIBOSOMAL SUBUNIT PROTEIN US13M"/>
    <property type="match status" value="1"/>
</dbReference>
<evidence type="ECO:0000313" key="8">
    <source>
        <dbReference type="EMBL" id="KKQ73739.1"/>
    </source>
</evidence>
<keyword evidence="5" id="KW-0694">RNA-binding</keyword>
<evidence type="ECO:0000256" key="7">
    <source>
        <dbReference type="SAM" id="MobiDB-lite"/>
    </source>
</evidence>
<dbReference type="Proteomes" id="UP000034181">
    <property type="component" value="Unassembled WGS sequence"/>
</dbReference>
<sequence length="135" mass="14973">MARIAGVELEDRWKVDFALTRIRGLGWALSKKVMELAKIDAKKRISDLTSEDIAKIAGVLEKYSIEGELARKVRSDIKRLQAIGSFRGGRHTKGLPVRGQRTRSNARTKRGKRKTVGAFKKEALTKQAPTAGATK</sequence>
<gene>
    <name evidence="5" type="primary">rpsM</name>
    <name evidence="8" type="ORF">US96_C0054G0001</name>
</gene>
<dbReference type="InterPro" id="IPR027437">
    <property type="entry name" value="Rbsml_uS13_C"/>
</dbReference>
<comment type="caution">
    <text evidence="8">The sequence shown here is derived from an EMBL/GenBank/DDBJ whole genome shotgun (WGS) entry which is preliminary data.</text>
</comment>
<evidence type="ECO:0000256" key="5">
    <source>
        <dbReference type="HAMAP-Rule" id="MF_01315"/>
    </source>
</evidence>
<protein>
    <recommendedName>
        <fullName evidence="4 5">Small ribosomal subunit protein uS13</fullName>
    </recommendedName>
</protein>
<dbReference type="SUPFAM" id="SSF46946">
    <property type="entry name" value="S13-like H2TH domain"/>
    <property type="match status" value="1"/>
</dbReference>
<evidence type="ECO:0000256" key="2">
    <source>
        <dbReference type="ARBA" id="ARBA00022980"/>
    </source>
</evidence>
<evidence type="ECO:0000256" key="4">
    <source>
        <dbReference type="ARBA" id="ARBA00035166"/>
    </source>
</evidence>
<keyword evidence="5" id="KW-0699">rRNA-binding</keyword>
<feature type="compositionally biased region" description="Basic residues" evidence="7">
    <location>
        <begin position="100"/>
        <end position="115"/>
    </location>
</feature>
<dbReference type="GO" id="GO:0019843">
    <property type="term" value="F:rRNA binding"/>
    <property type="evidence" value="ECO:0007669"/>
    <property type="project" value="UniProtKB-UniRule"/>
</dbReference>
<evidence type="ECO:0000256" key="6">
    <source>
        <dbReference type="RuleBase" id="RU003830"/>
    </source>
</evidence>
<dbReference type="PROSITE" id="PS00646">
    <property type="entry name" value="RIBOSOMAL_S13_1"/>
    <property type="match status" value="1"/>
</dbReference>
<dbReference type="AlphaFoldDB" id="A0A0G0MJ33"/>
<dbReference type="Pfam" id="PF00416">
    <property type="entry name" value="Ribosomal_S13"/>
    <property type="match status" value="1"/>
</dbReference>
<dbReference type="InterPro" id="IPR018269">
    <property type="entry name" value="Ribosomal_uS13_CS"/>
</dbReference>
<dbReference type="GO" id="GO:0006412">
    <property type="term" value="P:translation"/>
    <property type="evidence" value="ECO:0007669"/>
    <property type="project" value="UniProtKB-UniRule"/>
</dbReference>
<dbReference type="PANTHER" id="PTHR10871">
    <property type="entry name" value="30S RIBOSOMAL PROTEIN S13/40S RIBOSOMAL PROTEIN S18"/>
    <property type="match status" value="1"/>
</dbReference>
<dbReference type="InterPro" id="IPR001892">
    <property type="entry name" value="Ribosomal_uS13"/>
</dbReference>
<dbReference type="FunFam" id="1.10.8.50:FF:000001">
    <property type="entry name" value="30S ribosomal protein S13"/>
    <property type="match status" value="1"/>
</dbReference>
<dbReference type="PIRSF" id="PIRSF002134">
    <property type="entry name" value="Ribosomal_S13"/>
    <property type="match status" value="1"/>
</dbReference>
<comment type="function">
    <text evidence="5">Located at the top of the head of the 30S subunit, it contacts several helices of the 16S rRNA. In the 70S ribosome it contacts the 23S rRNA (bridge B1a) and protein L5 of the 50S subunit (bridge B1b), connecting the 2 subunits; these bridges are implicated in subunit movement. Contacts the tRNAs in the A and P-sites.</text>
</comment>
<comment type="subunit">
    <text evidence="5">Part of the 30S ribosomal subunit. Forms a loose heterodimer with protein S19. Forms two bridges to the 50S subunit in the 70S ribosome.</text>
</comment>
<dbReference type="HAMAP" id="MF_01315">
    <property type="entry name" value="Ribosomal_uS13"/>
    <property type="match status" value="1"/>
</dbReference>
<dbReference type="Gene3D" id="1.10.8.50">
    <property type="match status" value="1"/>
</dbReference>
<reference evidence="8 9" key="1">
    <citation type="journal article" date="2015" name="Nature">
        <title>rRNA introns, odd ribosomes, and small enigmatic genomes across a large radiation of phyla.</title>
        <authorList>
            <person name="Brown C.T."/>
            <person name="Hug L.A."/>
            <person name="Thomas B.C."/>
            <person name="Sharon I."/>
            <person name="Castelle C.J."/>
            <person name="Singh A."/>
            <person name="Wilkins M.J."/>
            <person name="Williams K.H."/>
            <person name="Banfield J.F."/>
        </authorList>
    </citation>
    <scope>NUCLEOTIDE SEQUENCE [LARGE SCALE GENOMIC DNA]</scope>
</reference>
<keyword evidence="2 5" id="KW-0689">Ribosomal protein</keyword>
<dbReference type="PATRIC" id="fig|1618569.3.peg.968"/>
<accession>A0A0G0MJ33</accession>
<comment type="similarity">
    <text evidence="1 5 6">Belongs to the universal ribosomal protein uS13 family.</text>
</comment>
<dbReference type="EMBL" id="LBUZ01000054">
    <property type="protein sequence ID" value="KKQ73739.1"/>
    <property type="molecule type" value="Genomic_DNA"/>
</dbReference>
<dbReference type="Gene3D" id="4.10.910.10">
    <property type="entry name" value="30s ribosomal protein s13, domain 2"/>
    <property type="match status" value="1"/>
</dbReference>